<dbReference type="EMBL" id="KQ976881">
    <property type="protein sequence ID" value="KYN07587.1"/>
    <property type="molecule type" value="Genomic_DNA"/>
</dbReference>
<sequence length="58" mass="6243">MSPPRSFPTYADERGVVRDTGRGKGGAKERAVEDGRGRERDGVKGDKRGEEGERLGPG</sequence>
<evidence type="ECO:0000313" key="3">
    <source>
        <dbReference type="Proteomes" id="UP000078542"/>
    </source>
</evidence>
<gene>
    <name evidence="2" type="ORF">ALC62_01407</name>
</gene>
<organism evidence="2 3">
    <name type="scientific">Cyphomyrmex costatus</name>
    <dbReference type="NCBI Taxonomy" id="456900"/>
    <lineage>
        <taxon>Eukaryota</taxon>
        <taxon>Metazoa</taxon>
        <taxon>Ecdysozoa</taxon>
        <taxon>Arthropoda</taxon>
        <taxon>Hexapoda</taxon>
        <taxon>Insecta</taxon>
        <taxon>Pterygota</taxon>
        <taxon>Neoptera</taxon>
        <taxon>Endopterygota</taxon>
        <taxon>Hymenoptera</taxon>
        <taxon>Apocrita</taxon>
        <taxon>Aculeata</taxon>
        <taxon>Formicoidea</taxon>
        <taxon>Formicidae</taxon>
        <taxon>Myrmicinae</taxon>
        <taxon>Cyphomyrmex</taxon>
    </lineage>
</organism>
<reference evidence="2 3" key="1">
    <citation type="submission" date="2016-03" db="EMBL/GenBank/DDBJ databases">
        <title>Cyphomyrmex costatus WGS genome.</title>
        <authorList>
            <person name="Nygaard S."/>
            <person name="Hu H."/>
            <person name="Boomsma J."/>
            <person name="Zhang G."/>
        </authorList>
    </citation>
    <scope>NUCLEOTIDE SEQUENCE [LARGE SCALE GENOMIC DNA]</scope>
    <source>
        <strain evidence="2">MS0001</strain>
        <tissue evidence="2">Whole body</tissue>
    </source>
</reference>
<name>A0A195D3X2_9HYME</name>
<protein>
    <submittedName>
        <fullName evidence="2">Uncharacterized protein</fullName>
    </submittedName>
</protein>
<feature type="compositionally biased region" description="Basic and acidic residues" evidence="1">
    <location>
        <begin position="11"/>
        <end position="58"/>
    </location>
</feature>
<evidence type="ECO:0000313" key="2">
    <source>
        <dbReference type="EMBL" id="KYN07587.1"/>
    </source>
</evidence>
<accession>A0A195D3X2</accession>
<dbReference type="AlphaFoldDB" id="A0A195D3X2"/>
<feature type="region of interest" description="Disordered" evidence="1">
    <location>
        <begin position="1"/>
        <end position="58"/>
    </location>
</feature>
<keyword evidence="3" id="KW-1185">Reference proteome</keyword>
<dbReference type="Proteomes" id="UP000078542">
    <property type="component" value="Unassembled WGS sequence"/>
</dbReference>
<proteinExistence type="predicted"/>
<evidence type="ECO:0000256" key="1">
    <source>
        <dbReference type="SAM" id="MobiDB-lite"/>
    </source>
</evidence>